<dbReference type="GO" id="GO:0046872">
    <property type="term" value="F:metal ion binding"/>
    <property type="evidence" value="ECO:0007669"/>
    <property type="project" value="InterPro"/>
</dbReference>
<keyword evidence="3" id="KW-1185">Reference proteome</keyword>
<name>A0A1M7QTL3_9ACTN</name>
<evidence type="ECO:0000259" key="1">
    <source>
        <dbReference type="Pfam" id="PF11716"/>
    </source>
</evidence>
<accession>A0A1M7QTL3</accession>
<dbReference type="NCBIfam" id="TIGR03086">
    <property type="entry name" value="TIGR03086 family metal-binding protein"/>
    <property type="match status" value="1"/>
</dbReference>
<dbReference type="STRING" id="134849.SAMN05443668_105361"/>
<dbReference type="SUPFAM" id="SSF109854">
    <property type="entry name" value="DinB/YfiT-like putative metalloenzymes"/>
    <property type="match status" value="1"/>
</dbReference>
<dbReference type="InterPro" id="IPR034660">
    <property type="entry name" value="DinB/YfiT-like"/>
</dbReference>
<dbReference type="AlphaFoldDB" id="A0A1M7QTL3"/>
<dbReference type="Pfam" id="PF11716">
    <property type="entry name" value="MDMPI_N"/>
    <property type="match status" value="1"/>
</dbReference>
<gene>
    <name evidence="2" type="ORF">SAMN05443668_105361</name>
</gene>
<evidence type="ECO:0000313" key="3">
    <source>
        <dbReference type="Proteomes" id="UP000184440"/>
    </source>
</evidence>
<dbReference type="EMBL" id="FRCS01000005">
    <property type="protein sequence ID" value="SHN35164.1"/>
    <property type="molecule type" value="Genomic_DNA"/>
</dbReference>
<evidence type="ECO:0000313" key="2">
    <source>
        <dbReference type="EMBL" id="SHN35164.1"/>
    </source>
</evidence>
<dbReference type="RefSeq" id="WP_073258934.1">
    <property type="nucleotide sequence ID" value="NZ_FRCS01000005.1"/>
</dbReference>
<dbReference type="InterPro" id="IPR017517">
    <property type="entry name" value="Maleyloyr_isom"/>
</dbReference>
<dbReference type="InterPro" id="IPR017520">
    <property type="entry name" value="CHP03086"/>
</dbReference>
<dbReference type="Proteomes" id="UP000184440">
    <property type="component" value="Unassembled WGS sequence"/>
</dbReference>
<organism evidence="2 3">
    <name type="scientific">Cryptosporangium aurantiacum</name>
    <dbReference type="NCBI Taxonomy" id="134849"/>
    <lineage>
        <taxon>Bacteria</taxon>
        <taxon>Bacillati</taxon>
        <taxon>Actinomycetota</taxon>
        <taxon>Actinomycetes</taxon>
        <taxon>Cryptosporangiales</taxon>
        <taxon>Cryptosporangiaceae</taxon>
        <taxon>Cryptosporangium</taxon>
    </lineage>
</organism>
<sequence>MLIDWEIVRDIDARAVRYSVEQVDAVTTGDLGRPTPCVGWSLADLLGHLIAQHRGFAAAAAGHGADLTQWAVPSIGDDVVQRYRSAADDVLAAFAALEAPDRPVHLPEFQSEPFPAVAAVNFHAVDYLVHAWDVAATLGRPFAPDDALVNALLPLVLAIPNDAEQRAPGSPFAPALPAPADASPLERVLTALGRSPEWRPTAPHA</sequence>
<proteinExistence type="predicted"/>
<reference evidence="2 3" key="1">
    <citation type="submission" date="2016-11" db="EMBL/GenBank/DDBJ databases">
        <authorList>
            <person name="Jaros S."/>
            <person name="Januszkiewicz K."/>
            <person name="Wedrychowicz H."/>
        </authorList>
    </citation>
    <scope>NUCLEOTIDE SEQUENCE [LARGE SCALE GENOMIC DNA]</scope>
    <source>
        <strain evidence="2 3">DSM 46144</strain>
    </source>
</reference>
<dbReference type="InterPro" id="IPR024344">
    <property type="entry name" value="MDMPI_metal-binding"/>
</dbReference>
<dbReference type="Gene3D" id="1.20.120.450">
    <property type="entry name" value="dinb family like domain"/>
    <property type="match status" value="1"/>
</dbReference>
<dbReference type="NCBIfam" id="TIGR03083">
    <property type="entry name" value="maleylpyruvate isomerase family mycothiol-dependent enzyme"/>
    <property type="match status" value="1"/>
</dbReference>
<feature type="domain" description="Mycothiol-dependent maleylpyruvate isomerase metal-binding" evidence="1">
    <location>
        <begin position="15"/>
        <end position="135"/>
    </location>
</feature>
<protein>
    <submittedName>
        <fullName evidence="2">TIGR03086 family protein</fullName>
    </submittedName>
</protein>